<evidence type="ECO:0000313" key="10">
    <source>
        <dbReference type="EMBL" id="RUS82258.1"/>
    </source>
</evidence>
<comment type="subcellular location">
    <subcellularLocation>
        <location evidence="1 9">Golgi apparatus membrane</location>
        <topology evidence="1 9">Single-pass type II membrane protein</topology>
    </subcellularLocation>
</comment>
<accession>A0A433TL21</accession>
<dbReference type="GO" id="GO:0008146">
    <property type="term" value="F:sulfotransferase activity"/>
    <property type="evidence" value="ECO:0007669"/>
    <property type="project" value="InterPro"/>
</dbReference>
<dbReference type="InterPro" id="IPR018011">
    <property type="entry name" value="Carb_sulfotrans_8-10"/>
</dbReference>
<keyword evidence="9" id="KW-0735">Signal-anchor</keyword>
<keyword evidence="11" id="KW-1185">Reference proteome</keyword>
<dbReference type="PANTHER" id="PTHR12137">
    <property type="entry name" value="CARBOHYDRATE SULFOTRANSFERASE"/>
    <property type="match status" value="1"/>
</dbReference>
<dbReference type="EMBL" id="RQTK01000295">
    <property type="protein sequence ID" value="RUS82258.1"/>
    <property type="molecule type" value="Genomic_DNA"/>
</dbReference>
<evidence type="ECO:0000256" key="4">
    <source>
        <dbReference type="ARBA" id="ARBA00022692"/>
    </source>
</evidence>
<reference evidence="10 11" key="1">
    <citation type="submission" date="2019-01" db="EMBL/GenBank/DDBJ databases">
        <title>A draft genome assembly of the solar-powered sea slug Elysia chlorotica.</title>
        <authorList>
            <person name="Cai H."/>
            <person name="Li Q."/>
            <person name="Fang X."/>
            <person name="Li J."/>
            <person name="Curtis N.E."/>
            <person name="Altenburger A."/>
            <person name="Shibata T."/>
            <person name="Feng M."/>
            <person name="Maeda T."/>
            <person name="Schwartz J.A."/>
            <person name="Shigenobu S."/>
            <person name="Lundholm N."/>
            <person name="Nishiyama T."/>
            <person name="Yang H."/>
            <person name="Hasebe M."/>
            <person name="Li S."/>
            <person name="Pierce S.K."/>
            <person name="Wang J."/>
        </authorList>
    </citation>
    <scope>NUCLEOTIDE SEQUENCE [LARGE SCALE GENOMIC DNA]</scope>
    <source>
        <strain evidence="10">EC2010</strain>
        <tissue evidence="10">Whole organism of an adult</tissue>
    </source>
</reference>
<keyword evidence="3 9" id="KW-0808">Transferase</keyword>
<keyword evidence="6 9" id="KW-0333">Golgi apparatus</keyword>
<evidence type="ECO:0000256" key="5">
    <source>
        <dbReference type="ARBA" id="ARBA00022989"/>
    </source>
</evidence>
<keyword evidence="4 9" id="KW-0812">Transmembrane</keyword>
<evidence type="ECO:0000256" key="7">
    <source>
        <dbReference type="ARBA" id="ARBA00023136"/>
    </source>
</evidence>
<keyword evidence="9" id="KW-0119">Carbohydrate metabolism</keyword>
<evidence type="ECO:0000313" key="11">
    <source>
        <dbReference type="Proteomes" id="UP000271974"/>
    </source>
</evidence>
<sequence length="245" mass="28507">MKIRYQMTGSPMTKAAVRVWSKMSTSRLKRHFISILLTIFTILMLLHLHTYLLKAMMRSLLYGASDLETMEAFETRQTLLDARCINMTKEDNGDIDVMTHTPHKLLYCPVPKAGKTFWVRVFRFISGDVPNHVKVKSVFDVDREFAHYAPWKEGVHTKYKLVNKPHFPRKLKFLVARDPYERILSAYIDKIFLMDFWFSHGSAIIDQRDRLNMMAKANADGSRNVSRCPYDITVSLLVTLDTIPE</sequence>
<proteinExistence type="inferred from homology"/>
<dbReference type="Proteomes" id="UP000271974">
    <property type="component" value="Unassembled WGS sequence"/>
</dbReference>
<gene>
    <name evidence="10" type="ORF">EGW08_009996</name>
</gene>
<dbReference type="InterPro" id="IPR005331">
    <property type="entry name" value="Sulfotransferase"/>
</dbReference>
<feature type="transmembrane region" description="Helical" evidence="9">
    <location>
        <begin position="32"/>
        <end position="52"/>
    </location>
</feature>
<dbReference type="GO" id="GO:0000139">
    <property type="term" value="C:Golgi membrane"/>
    <property type="evidence" value="ECO:0007669"/>
    <property type="project" value="UniProtKB-SubCell"/>
</dbReference>
<keyword evidence="7 9" id="KW-0472">Membrane</keyword>
<comment type="similarity">
    <text evidence="2 9">Belongs to the sulfotransferase 2 family.</text>
</comment>
<organism evidence="10 11">
    <name type="scientific">Elysia chlorotica</name>
    <name type="common">Eastern emerald elysia</name>
    <name type="synonym">Sea slug</name>
    <dbReference type="NCBI Taxonomy" id="188477"/>
    <lineage>
        <taxon>Eukaryota</taxon>
        <taxon>Metazoa</taxon>
        <taxon>Spiralia</taxon>
        <taxon>Lophotrochozoa</taxon>
        <taxon>Mollusca</taxon>
        <taxon>Gastropoda</taxon>
        <taxon>Heterobranchia</taxon>
        <taxon>Euthyneura</taxon>
        <taxon>Panpulmonata</taxon>
        <taxon>Sacoglossa</taxon>
        <taxon>Placobranchoidea</taxon>
        <taxon>Plakobranchidae</taxon>
        <taxon>Elysia</taxon>
    </lineage>
</organism>
<evidence type="ECO:0000256" key="1">
    <source>
        <dbReference type="ARBA" id="ARBA00004323"/>
    </source>
</evidence>
<evidence type="ECO:0000256" key="2">
    <source>
        <dbReference type="ARBA" id="ARBA00006339"/>
    </source>
</evidence>
<evidence type="ECO:0000256" key="6">
    <source>
        <dbReference type="ARBA" id="ARBA00023034"/>
    </source>
</evidence>
<keyword evidence="8 9" id="KW-0325">Glycoprotein</keyword>
<dbReference type="AlphaFoldDB" id="A0A433TL21"/>
<dbReference type="Pfam" id="PF03567">
    <property type="entry name" value="Sulfotransfer_2"/>
    <property type="match status" value="1"/>
</dbReference>
<evidence type="ECO:0000256" key="3">
    <source>
        <dbReference type="ARBA" id="ARBA00022679"/>
    </source>
</evidence>
<evidence type="ECO:0000256" key="8">
    <source>
        <dbReference type="ARBA" id="ARBA00023180"/>
    </source>
</evidence>
<dbReference type="OrthoDB" id="6112700at2759"/>
<dbReference type="GO" id="GO:0016051">
    <property type="term" value="P:carbohydrate biosynthetic process"/>
    <property type="evidence" value="ECO:0007669"/>
    <property type="project" value="InterPro"/>
</dbReference>
<dbReference type="PANTHER" id="PTHR12137:SF2">
    <property type="entry name" value="CARBOHYDRATE SULFOTRANSFERASE 10"/>
    <property type="match status" value="1"/>
</dbReference>
<comment type="caution">
    <text evidence="10">The sequence shown here is derived from an EMBL/GenBank/DDBJ whole genome shotgun (WGS) entry which is preliminary data.</text>
</comment>
<name>A0A433TL21_ELYCH</name>
<evidence type="ECO:0000256" key="9">
    <source>
        <dbReference type="RuleBase" id="RU364020"/>
    </source>
</evidence>
<keyword evidence="5 9" id="KW-1133">Transmembrane helix</keyword>
<dbReference type="GO" id="GO:0030166">
    <property type="term" value="P:proteoglycan biosynthetic process"/>
    <property type="evidence" value="ECO:0007669"/>
    <property type="project" value="TreeGrafter"/>
</dbReference>
<dbReference type="EC" id="2.8.2.-" evidence="9"/>
<protein>
    <recommendedName>
        <fullName evidence="9">Carbohydrate sulfotransferase</fullName>
        <ecNumber evidence="9">2.8.2.-</ecNumber>
    </recommendedName>
</protein>